<keyword evidence="3" id="KW-0805">Transcription regulation</keyword>
<dbReference type="OrthoDB" id="28335at2759"/>
<comment type="similarity">
    <text evidence="2">Belongs to the TAF11 family.</text>
</comment>
<evidence type="ECO:0000256" key="5">
    <source>
        <dbReference type="ARBA" id="ARBA00023242"/>
    </source>
</evidence>
<dbReference type="Proteomes" id="UP000239649">
    <property type="component" value="Unassembled WGS sequence"/>
</dbReference>
<dbReference type="SUPFAM" id="SSF47113">
    <property type="entry name" value="Histone-fold"/>
    <property type="match status" value="1"/>
</dbReference>
<dbReference type="PANTHER" id="PTHR13218">
    <property type="entry name" value="TRANSCRIPTION INITIATION FACTOR TFIID SUBUNIT 11-RELATED"/>
    <property type="match status" value="1"/>
</dbReference>
<dbReference type="Pfam" id="PF04719">
    <property type="entry name" value="TAFII28"/>
    <property type="match status" value="1"/>
</dbReference>
<keyword evidence="4" id="KW-0804">Transcription</keyword>
<evidence type="ECO:0000256" key="3">
    <source>
        <dbReference type="ARBA" id="ARBA00023015"/>
    </source>
</evidence>
<evidence type="ECO:0000256" key="6">
    <source>
        <dbReference type="SAM" id="MobiDB-lite"/>
    </source>
</evidence>
<evidence type="ECO:0000259" key="7">
    <source>
        <dbReference type="Pfam" id="PF04719"/>
    </source>
</evidence>
<name>A0A2P6VFW8_9CHLO</name>
<organism evidence="8 9">
    <name type="scientific">Micractinium conductrix</name>
    <dbReference type="NCBI Taxonomy" id="554055"/>
    <lineage>
        <taxon>Eukaryota</taxon>
        <taxon>Viridiplantae</taxon>
        <taxon>Chlorophyta</taxon>
        <taxon>core chlorophytes</taxon>
        <taxon>Trebouxiophyceae</taxon>
        <taxon>Chlorellales</taxon>
        <taxon>Chlorellaceae</taxon>
        <taxon>Chlorella clade</taxon>
        <taxon>Micractinium</taxon>
    </lineage>
</organism>
<feature type="compositionally biased region" description="Low complexity" evidence="6">
    <location>
        <begin position="62"/>
        <end position="78"/>
    </location>
</feature>
<dbReference type="InterPro" id="IPR006809">
    <property type="entry name" value="TAFII28_dom"/>
</dbReference>
<dbReference type="GO" id="GO:0005669">
    <property type="term" value="C:transcription factor TFIID complex"/>
    <property type="evidence" value="ECO:0007669"/>
    <property type="project" value="InterPro"/>
</dbReference>
<feature type="compositionally biased region" description="Gly residues" evidence="6">
    <location>
        <begin position="14"/>
        <end position="29"/>
    </location>
</feature>
<dbReference type="InterPro" id="IPR009072">
    <property type="entry name" value="Histone-fold"/>
</dbReference>
<accession>A0A2P6VFW8</accession>
<reference evidence="8 9" key="1">
    <citation type="journal article" date="2018" name="Plant J.">
        <title>Genome sequences of Chlorella sorokiniana UTEX 1602 and Micractinium conductrix SAG 241.80: implications to maltose excretion by a green alga.</title>
        <authorList>
            <person name="Arriola M.B."/>
            <person name="Velmurugan N."/>
            <person name="Zhang Y."/>
            <person name="Plunkett M.H."/>
            <person name="Hondzo H."/>
            <person name="Barney B.M."/>
        </authorList>
    </citation>
    <scope>NUCLEOTIDE SEQUENCE [LARGE SCALE GENOMIC DNA]</scope>
    <source>
        <strain evidence="8 9">SAG 241.80</strain>
    </source>
</reference>
<evidence type="ECO:0000256" key="1">
    <source>
        <dbReference type="ARBA" id="ARBA00004123"/>
    </source>
</evidence>
<dbReference type="CDD" id="cd08048">
    <property type="entry name" value="HFD_TAF11"/>
    <property type="match status" value="1"/>
</dbReference>
<comment type="subcellular location">
    <subcellularLocation>
        <location evidence="1">Nucleus</location>
    </subcellularLocation>
</comment>
<sequence>MDDDMDMPDLEQLGGAGAPPAAGGGGGGSPARPAHGGAADEALDEEDELELALEAELEAEADAAAQPGQQQGAAPSSAASEQAAAAAVAGGVLQDAARAGAVATEALQQEEDGPLPLTEDGFIDLDRLTAKQHQRYNTLVNDILTEQQLDRYSAFRRSTLKKGMQLLMSKKLGGAPNPKALIALSSVAKSFVDDLVAAAMAVAEERGEGTPLQPAHIHAAYQRLIEAEKVPGKTARRRAFL</sequence>
<feature type="domain" description="TAFII28-like protein" evidence="7">
    <location>
        <begin position="142"/>
        <end position="223"/>
    </location>
</feature>
<evidence type="ECO:0000313" key="8">
    <source>
        <dbReference type="EMBL" id="PSC72969.1"/>
    </source>
</evidence>
<dbReference type="AlphaFoldDB" id="A0A2P6VFW8"/>
<evidence type="ECO:0000313" key="9">
    <source>
        <dbReference type="Proteomes" id="UP000239649"/>
    </source>
</evidence>
<dbReference type="InterPro" id="IPR045127">
    <property type="entry name" value="TAF11-like"/>
</dbReference>
<proteinExistence type="inferred from homology"/>
<comment type="caution">
    <text evidence="8">The sequence shown here is derived from an EMBL/GenBank/DDBJ whole genome shotgun (WGS) entry which is preliminary data.</text>
</comment>
<keyword evidence="9" id="KW-1185">Reference proteome</keyword>
<evidence type="ECO:0000256" key="4">
    <source>
        <dbReference type="ARBA" id="ARBA00023163"/>
    </source>
</evidence>
<dbReference type="STRING" id="554055.A0A2P6VFW8"/>
<dbReference type="PANTHER" id="PTHR13218:SF8">
    <property type="entry name" value="TRANSCRIPTION INITIATION FACTOR TFIID SUBUNIT 11"/>
    <property type="match status" value="1"/>
</dbReference>
<feature type="compositionally biased region" description="Low complexity" evidence="6">
    <location>
        <begin position="30"/>
        <end position="40"/>
    </location>
</feature>
<feature type="compositionally biased region" description="Acidic residues" evidence="6">
    <location>
        <begin position="41"/>
        <end position="61"/>
    </location>
</feature>
<gene>
    <name evidence="8" type="ORF">C2E20_3650</name>
</gene>
<dbReference type="GO" id="GO:0016251">
    <property type="term" value="F:RNA polymerase II general transcription initiation factor activity"/>
    <property type="evidence" value="ECO:0007669"/>
    <property type="project" value="TreeGrafter"/>
</dbReference>
<feature type="region of interest" description="Disordered" evidence="6">
    <location>
        <begin position="1"/>
        <end position="78"/>
    </location>
</feature>
<dbReference type="GO" id="GO:0046982">
    <property type="term" value="F:protein heterodimerization activity"/>
    <property type="evidence" value="ECO:0007669"/>
    <property type="project" value="InterPro"/>
</dbReference>
<dbReference type="Gene3D" id="1.10.20.10">
    <property type="entry name" value="Histone, subunit A"/>
    <property type="match status" value="1"/>
</dbReference>
<keyword evidence="5" id="KW-0539">Nucleus</keyword>
<evidence type="ECO:0000256" key="2">
    <source>
        <dbReference type="ARBA" id="ARBA00009788"/>
    </source>
</evidence>
<dbReference type="GO" id="GO:0003743">
    <property type="term" value="F:translation initiation factor activity"/>
    <property type="evidence" value="ECO:0007669"/>
    <property type="project" value="UniProtKB-KW"/>
</dbReference>
<protein>
    <submittedName>
        <fullName evidence="8">Transcription initiation factor tfiid subunit 11</fullName>
    </submittedName>
</protein>
<dbReference type="EMBL" id="LHPF02000008">
    <property type="protein sequence ID" value="PSC72969.1"/>
    <property type="molecule type" value="Genomic_DNA"/>
</dbReference>
<dbReference type="GO" id="GO:0051123">
    <property type="term" value="P:RNA polymerase II preinitiation complex assembly"/>
    <property type="evidence" value="ECO:0007669"/>
    <property type="project" value="InterPro"/>
</dbReference>